<gene>
    <name evidence="8" type="ORF">CRHIZ90672A_00000283</name>
</gene>
<dbReference type="CDD" id="cd00067">
    <property type="entry name" value="GAL4"/>
    <property type="match status" value="1"/>
</dbReference>
<feature type="region of interest" description="Disordered" evidence="6">
    <location>
        <begin position="701"/>
        <end position="778"/>
    </location>
</feature>
<organism evidence="8 9">
    <name type="scientific">Clonostachys rhizophaga</name>
    <dbReference type="NCBI Taxonomy" id="160324"/>
    <lineage>
        <taxon>Eukaryota</taxon>
        <taxon>Fungi</taxon>
        <taxon>Dikarya</taxon>
        <taxon>Ascomycota</taxon>
        <taxon>Pezizomycotina</taxon>
        <taxon>Sordariomycetes</taxon>
        <taxon>Hypocreomycetidae</taxon>
        <taxon>Hypocreales</taxon>
        <taxon>Bionectriaceae</taxon>
        <taxon>Clonostachys</taxon>
    </lineage>
</organism>
<dbReference type="InterPro" id="IPR036864">
    <property type="entry name" value="Zn2-C6_fun-type_DNA-bd_sf"/>
</dbReference>
<evidence type="ECO:0000256" key="2">
    <source>
        <dbReference type="ARBA" id="ARBA00022723"/>
    </source>
</evidence>
<feature type="domain" description="Zn(2)-C6 fungal-type" evidence="7">
    <location>
        <begin position="27"/>
        <end position="57"/>
    </location>
</feature>
<evidence type="ECO:0000313" key="8">
    <source>
        <dbReference type="EMBL" id="CAH0023873.1"/>
    </source>
</evidence>
<dbReference type="GO" id="GO:0003677">
    <property type="term" value="F:DNA binding"/>
    <property type="evidence" value="ECO:0007669"/>
    <property type="project" value="InterPro"/>
</dbReference>
<feature type="compositionally biased region" description="Polar residues" evidence="6">
    <location>
        <begin position="730"/>
        <end position="744"/>
    </location>
</feature>
<evidence type="ECO:0000259" key="7">
    <source>
        <dbReference type="PROSITE" id="PS50048"/>
    </source>
</evidence>
<comment type="caution">
    <text evidence="8">The sequence shown here is derived from an EMBL/GenBank/DDBJ whole genome shotgun (WGS) entry which is preliminary data.</text>
</comment>
<feature type="region of interest" description="Disordered" evidence="6">
    <location>
        <begin position="130"/>
        <end position="182"/>
    </location>
</feature>
<feature type="region of interest" description="Disordered" evidence="6">
    <location>
        <begin position="1"/>
        <end position="28"/>
    </location>
</feature>
<dbReference type="SMART" id="SM00066">
    <property type="entry name" value="GAL4"/>
    <property type="match status" value="1"/>
</dbReference>
<evidence type="ECO:0000256" key="3">
    <source>
        <dbReference type="ARBA" id="ARBA00023015"/>
    </source>
</evidence>
<feature type="region of interest" description="Disordered" evidence="6">
    <location>
        <begin position="440"/>
        <end position="460"/>
    </location>
</feature>
<dbReference type="GO" id="GO:0000981">
    <property type="term" value="F:DNA-binding transcription factor activity, RNA polymerase II-specific"/>
    <property type="evidence" value="ECO:0007669"/>
    <property type="project" value="InterPro"/>
</dbReference>
<dbReference type="InterPro" id="IPR050815">
    <property type="entry name" value="TF_fung"/>
</dbReference>
<dbReference type="PANTHER" id="PTHR47338:SF23">
    <property type="entry name" value="ZN(II)2CYS6 TRANSCRIPTION FACTOR (EUROFUNG)"/>
    <property type="match status" value="1"/>
</dbReference>
<sequence length="846" mass="93997">MDASGPAGVAPDDAASSPVPGEPEVPSCQGCRRRKLKCSRDQPICAHCRRLDAPCVYDLKKNKPGIKAGAVGSLSRRVDALELALLKKGHDPAAFLSEDANTSSHENQQGGQGLVEILSTLASELHKLNSRATRGQTRGRDQRGSPTVSPTSHTSAFTSDRRDTNLYQDGSHRKRRRLDSCGNPNVDLVGPFEDELENITTSLPPPGLLEEVINIYFDIIQPWIPILHETQFRSRILNPEDLPHLIVILHAIVVAALRFVDDPAIKLSAEGVERQTAKSRNFVILTSMDSLSVESLQSLTIIAFNDIGNGDASKAWSIIGSLTRTVEYIQLSVEPDHHNKDPLLKPLPLIPRSKDWTEEEQRRRVFWNIFCLDRSQVVADTSRWNTSLTSDDVKRRLPADGGLWHRQEAVMTPYFGIWDRSTARIGHSIAFLPGHYPTEDAVEDSPRTHSAAPPERNGSKSVDMTTVGAFAYCVEATESLSRITTYFLQQTIDFENRQEVSNWLTRFKELDLRLVHWKMFLPQRWRDSNISRQPALINMDPNLTLAHVTHNTSMILLHQRIAYPEPGRTEHVKLPSFCSAETCQIAAVETTTITKKYLKHTPGYSPVTNQFAFCVFISARVLLVHWRHYNTELLPEFWVLVDSLEEMARRWAGPILGHKASVSLAGKYASQLRMLHSRSEADPRLVIDVLGYSSGTVPGSTSSPFFNHDLPQNAGLADLRKQDPPRPGSLSFSSQSHQGTNDQVGETDVPPAPGMPEQFQPPQPAQMQVQALAGGQGQVQHMPRGGEFAMPDQAHPDRLSAISHMLMDEGFMAMDRIISLDDMIFTAQTPGANPMPWIAGQGPHLG</sequence>
<accession>A0A9N9YHG1</accession>
<reference evidence="8" key="1">
    <citation type="submission" date="2021-10" db="EMBL/GenBank/DDBJ databases">
        <authorList>
            <person name="Piombo E."/>
        </authorList>
    </citation>
    <scope>NUCLEOTIDE SEQUENCE</scope>
</reference>
<comment type="subcellular location">
    <subcellularLocation>
        <location evidence="1">Nucleus</location>
    </subcellularLocation>
</comment>
<dbReference type="AlphaFoldDB" id="A0A9N9YHG1"/>
<dbReference type="PANTHER" id="PTHR47338">
    <property type="entry name" value="ZN(II)2CYS6 TRANSCRIPTION FACTOR (EUROFUNG)-RELATED"/>
    <property type="match status" value="1"/>
</dbReference>
<keyword evidence="3" id="KW-0805">Transcription regulation</keyword>
<dbReference type="Gene3D" id="4.10.240.10">
    <property type="entry name" value="Zn(2)-C6 fungal-type DNA-binding domain"/>
    <property type="match status" value="1"/>
</dbReference>
<dbReference type="SUPFAM" id="SSF57701">
    <property type="entry name" value="Zn2/Cys6 DNA-binding domain"/>
    <property type="match status" value="1"/>
</dbReference>
<keyword evidence="4" id="KW-0804">Transcription</keyword>
<dbReference type="OrthoDB" id="4456959at2759"/>
<dbReference type="CDD" id="cd12148">
    <property type="entry name" value="fungal_TF_MHR"/>
    <property type="match status" value="1"/>
</dbReference>
<dbReference type="EMBL" id="CABFNQ020000694">
    <property type="protein sequence ID" value="CAH0023873.1"/>
    <property type="molecule type" value="Genomic_DNA"/>
</dbReference>
<proteinExistence type="predicted"/>
<evidence type="ECO:0000256" key="1">
    <source>
        <dbReference type="ARBA" id="ARBA00004123"/>
    </source>
</evidence>
<dbReference type="PROSITE" id="PS50048">
    <property type="entry name" value="ZN2_CY6_FUNGAL_2"/>
    <property type="match status" value="1"/>
</dbReference>
<feature type="compositionally biased region" description="Pro residues" evidence="6">
    <location>
        <begin position="750"/>
        <end position="764"/>
    </location>
</feature>
<evidence type="ECO:0000313" key="9">
    <source>
        <dbReference type="Proteomes" id="UP000696573"/>
    </source>
</evidence>
<protein>
    <recommendedName>
        <fullName evidence="7">Zn(2)-C6 fungal-type domain-containing protein</fullName>
    </recommendedName>
</protein>
<keyword evidence="9" id="KW-1185">Reference proteome</keyword>
<dbReference type="PROSITE" id="PS00463">
    <property type="entry name" value="ZN2_CY6_FUNGAL_1"/>
    <property type="match status" value="1"/>
</dbReference>
<dbReference type="GO" id="GO:0008270">
    <property type="term" value="F:zinc ion binding"/>
    <property type="evidence" value="ECO:0007669"/>
    <property type="project" value="InterPro"/>
</dbReference>
<dbReference type="GO" id="GO:0006351">
    <property type="term" value="P:DNA-templated transcription"/>
    <property type="evidence" value="ECO:0007669"/>
    <property type="project" value="InterPro"/>
</dbReference>
<name>A0A9N9YHG1_9HYPO</name>
<dbReference type="InterPro" id="IPR001138">
    <property type="entry name" value="Zn2Cys6_DnaBD"/>
</dbReference>
<evidence type="ECO:0000256" key="6">
    <source>
        <dbReference type="SAM" id="MobiDB-lite"/>
    </source>
</evidence>
<feature type="compositionally biased region" description="Low complexity" evidence="6">
    <location>
        <begin position="16"/>
        <end position="27"/>
    </location>
</feature>
<feature type="compositionally biased region" description="Polar residues" evidence="6">
    <location>
        <begin position="145"/>
        <end position="158"/>
    </location>
</feature>
<dbReference type="Pfam" id="PF04082">
    <property type="entry name" value="Fungal_trans"/>
    <property type="match status" value="1"/>
</dbReference>
<dbReference type="Proteomes" id="UP000696573">
    <property type="component" value="Unassembled WGS sequence"/>
</dbReference>
<dbReference type="InterPro" id="IPR007219">
    <property type="entry name" value="XnlR_reg_dom"/>
</dbReference>
<evidence type="ECO:0000256" key="5">
    <source>
        <dbReference type="ARBA" id="ARBA00023242"/>
    </source>
</evidence>
<keyword evidence="5" id="KW-0539">Nucleus</keyword>
<keyword evidence="2" id="KW-0479">Metal-binding</keyword>
<dbReference type="GO" id="GO:0005634">
    <property type="term" value="C:nucleus"/>
    <property type="evidence" value="ECO:0007669"/>
    <property type="project" value="UniProtKB-SubCell"/>
</dbReference>
<dbReference type="Pfam" id="PF00172">
    <property type="entry name" value="Zn_clus"/>
    <property type="match status" value="1"/>
</dbReference>
<evidence type="ECO:0000256" key="4">
    <source>
        <dbReference type="ARBA" id="ARBA00023163"/>
    </source>
</evidence>